<dbReference type="OrthoDB" id="10412260at2759"/>
<evidence type="ECO:0000313" key="3">
    <source>
        <dbReference type="Proteomes" id="UP000541610"/>
    </source>
</evidence>
<gene>
    <name evidence="2" type="ORF">FOZ60_008053</name>
</gene>
<protein>
    <submittedName>
        <fullName evidence="2">Uncharacterized protein</fullName>
    </submittedName>
</protein>
<dbReference type="EMBL" id="JABANP010000032">
    <property type="protein sequence ID" value="KAF4694476.1"/>
    <property type="molecule type" value="Genomic_DNA"/>
</dbReference>
<dbReference type="AlphaFoldDB" id="A0A7J6PFE4"/>
<name>A0A7J6PFE4_PEROL</name>
<comment type="caution">
    <text evidence="2">The sequence shown here is derived from an EMBL/GenBank/DDBJ whole genome shotgun (WGS) entry which is preliminary data.</text>
</comment>
<feature type="region of interest" description="Disordered" evidence="1">
    <location>
        <begin position="314"/>
        <end position="356"/>
    </location>
</feature>
<evidence type="ECO:0000313" key="2">
    <source>
        <dbReference type="EMBL" id="KAF4694476.1"/>
    </source>
</evidence>
<sequence length="396" mass="43330">MVLYLNIVVKNNSSIVEDSIEKRTGRGILSQMMYHIASLIIQDTAVTDRVATACLEGLEATLKGEHSLQVEVTKRGVWGNYFVLEVRLVGVPHDAVSKSKGLLVGSKCQVSNDLVECIPRGMINLFRVTACSDASYTNAMVFRNAERLLQQRLPSEIAHKLAENGVDADVVIKSDKKEQELYQTVMMHQASQEEDSDDESDDWSFESDYVFVNRLPSLLMSIALKPSHPGDPLPPSGTVEIPPVAVPMSSSVRPVKLTLPAVEEGQLDKGSTWAKLGLEIEDDIHLASSSIGRSRKKSQPRLLKSAERFGKYEDSLTGRNDAITPEVSQKAVDGGSPPPVASRQSRRPSPRSSSPFARTLADVLWREAQAMPAFGRHCDSSAFIPVYTTPGNTDGV</sequence>
<organism evidence="2 3">
    <name type="scientific">Perkinsus olseni</name>
    <name type="common">Perkinsus atlanticus</name>
    <dbReference type="NCBI Taxonomy" id="32597"/>
    <lineage>
        <taxon>Eukaryota</taxon>
        <taxon>Sar</taxon>
        <taxon>Alveolata</taxon>
        <taxon>Perkinsozoa</taxon>
        <taxon>Perkinsea</taxon>
        <taxon>Perkinsida</taxon>
        <taxon>Perkinsidae</taxon>
        <taxon>Perkinsus</taxon>
    </lineage>
</organism>
<dbReference type="Proteomes" id="UP000541610">
    <property type="component" value="Unassembled WGS sequence"/>
</dbReference>
<reference evidence="2 3" key="1">
    <citation type="submission" date="2020-04" db="EMBL/GenBank/DDBJ databases">
        <title>Perkinsus olseni comparative genomics.</title>
        <authorList>
            <person name="Bogema D.R."/>
        </authorList>
    </citation>
    <scope>NUCLEOTIDE SEQUENCE [LARGE SCALE GENOMIC DNA]</scope>
    <source>
        <strain evidence="2">00978-12</strain>
    </source>
</reference>
<proteinExistence type="predicted"/>
<accession>A0A7J6PFE4</accession>
<evidence type="ECO:0000256" key="1">
    <source>
        <dbReference type="SAM" id="MobiDB-lite"/>
    </source>
</evidence>